<dbReference type="InterPro" id="IPR016064">
    <property type="entry name" value="NAD/diacylglycerol_kinase_sf"/>
</dbReference>
<organism evidence="12 13">
    <name type="scientific">Malus domestica</name>
    <name type="common">Apple</name>
    <name type="synonym">Pyrus malus</name>
    <dbReference type="NCBI Taxonomy" id="3750"/>
    <lineage>
        <taxon>Eukaryota</taxon>
        <taxon>Viridiplantae</taxon>
        <taxon>Streptophyta</taxon>
        <taxon>Embryophyta</taxon>
        <taxon>Tracheophyta</taxon>
        <taxon>Spermatophyta</taxon>
        <taxon>Magnoliopsida</taxon>
        <taxon>eudicotyledons</taxon>
        <taxon>Gunneridae</taxon>
        <taxon>Pentapetalae</taxon>
        <taxon>rosids</taxon>
        <taxon>fabids</taxon>
        <taxon>Rosales</taxon>
        <taxon>Rosaceae</taxon>
        <taxon>Amygdaloideae</taxon>
        <taxon>Maleae</taxon>
        <taxon>Malus</taxon>
    </lineage>
</organism>
<evidence type="ECO:0000256" key="5">
    <source>
        <dbReference type="ARBA" id="ARBA00022679"/>
    </source>
</evidence>
<keyword evidence="9" id="KW-0521">NADP</keyword>
<evidence type="ECO:0000313" key="12">
    <source>
        <dbReference type="EMBL" id="RXH84068.1"/>
    </source>
</evidence>
<dbReference type="GO" id="GO:0019674">
    <property type="term" value="P:NAD+ metabolic process"/>
    <property type="evidence" value="ECO:0007669"/>
    <property type="project" value="InterPro"/>
</dbReference>
<evidence type="ECO:0000256" key="2">
    <source>
        <dbReference type="ARBA" id="ARBA00010995"/>
    </source>
</evidence>
<comment type="similarity">
    <text evidence="2">Belongs to the NAD kinase family.</text>
</comment>
<evidence type="ECO:0000256" key="8">
    <source>
        <dbReference type="ARBA" id="ARBA00022840"/>
    </source>
</evidence>
<dbReference type="STRING" id="3750.A0A498IKI0"/>
<accession>A0A498IKI0</accession>
<dbReference type="GO" id="GO:0003951">
    <property type="term" value="F:NAD+ kinase activity"/>
    <property type="evidence" value="ECO:0007669"/>
    <property type="project" value="InterPro"/>
</dbReference>
<dbReference type="InterPro" id="IPR017437">
    <property type="entry name" value="ATP-NAD_kinase_PpnK-typ_C"/>
</dbReference>
<keyword evidence="4" id="KW-0963">Cytoplasm</keyword>
<dbReference type="FunFam" id="3.40.50.10330:FF:000027">
    <property type="entry name" value="NADH kinase"/>
    <property type="match status" value="2"/>
</dbReference>
<dbReference type="SUPFAM" id="SSF111331">
    <property type="entry name" value="NAD kinase/diacylglycerol kinase-like"/>
    <property type="match status" value="2"/>
</dbReference>
<sequence length="570" mass="62325">MGRKRLLVVLKPIEADPVSQSECPSRITNPESQMLHHLDSRRKVHNDAISCCQNILLRKPVEWNSVVLNDLSQPVHDVDLVVTVGGDGTLLQASHFIDDSVPVLGVNSDPTQPKEVEKLSNEIDASRSTGYLCATTIDNFEEVLDNILQGRTIPSKLTRISVYVNSQVLPTYALNDILIAHSCPAALSQFSFKIKRDGELCSPLVNSRSSGLRVSTAAGSTAAMLSAGGFPMPILSQDLQFMNGDAIEISSKAPILKVFLSHYFQTTVKNCFGQSDGLCRITNPQVLHYLENRRKVHKDAINLCQSILRQKPVEWKPIVRTNLSEPIRDVDLVVTVGGDGTLLQGSHFIDDTVPVLGVNSDPTQPEEVEKLRNEFDANRSTGYLCGATVNNFEQVLDNILEGRANPSKLTRISICVNSEVIPTYALNDILIAHPCPAAVSRFSFKIKMDDQPCSPLVHSRSSGLRVSTAAGSTAAMLSAGGFPMPILSQDLQYMVREPISPGNTSSLMHGSIKSRQSMEATWLSKEGVVYIDGSHVCYSIKDGDVIEISPKAPVLKVFLPHHLQNISEET</sequence>
<reference evidence="12 13" key="1">
    <citation type="submission" date="2018-10" db="EMBL/GenBank/DDBJ databases">
        <title>A high-quality apple genome assembly.</title>
        <authorList>
            <person name="Hu J."/>
        </authorList>
    </citation>
    <scope>NUCLEOTIDE SEQUENCE [LARGE SCALE GENOMIC DNA]</scope>
    <source>
        <strain evidence="13">cv. HFTH1</strain>
        <tissue evidence="12">Young leaf</tissue>
    </source>
</reference>
<evidence type="ECO:0000313" key="13">
    <source>
        <dbReference type="Proteomes" id="UP000290289"/>
    </source>
</evidence>
<keyword evidence="5" id="KW-0808">Transferase</keyword>
<dbReference type="Pfam" id="PF01513">
    <property type="entry name" value="NAD_kinase"/>
    <property type="match status" value="2"/>
</dbReference>
<evidence type="ECO:0000256" key="4">
    <source>
        <dbReference type="ARBA" id="ARBA00022490"/>
    </source>
</evidence>
<evidence type="ECO:0000256" key="3">
    <source>
        <dbReference type="ARBA" id="ARBA00011738"/>
    </source>
</evidence>
<dbReference type="GO" id="GO:0005737">
    <property type="term" value="C:cytoplasm"/>
    <property type="evidence" value="ECO:0007669"/>
    <property type="project" value="UniProtKB-SubCell"/>
</dbReference>
<comment type="caution">
    <text evidence="12">The sequence shown here is derived from an EMBL/GenBank/DDBJ whole genome shotgun (WGS) entry which is preliminary data.</text>
</comment>
<dbReference type="AlphaFoldDB" id="A0A498IKI0"/>
<protein>
    <recommendedName>
        <fullName evidence="11">NADH kinase</fullName>
        <ecNumber evidence="11">2.7.1.86</ecNumber>
    </recommendedName>
</protein>
<comment type="subunit">
    <text evidence="3">Homodimer.</text>
</comment>
<dbReference type="EMBL" id="RDQH01000337">
    <property type="protein sequence ID" value="RXH84068.1"/>
    <property type="molecule type" value="Genomic_DNA"/>
</dbReference>
<keyword evidence="7" id="KW-0418">Kinase</keyword>
<dbReference type="PANTHER" id="PTHR20275:SF28">
    <property type="entry name" value="NADH KINASE"/>
    <property type="match status" value="1"/>
</dbReference>
<dbReference type="InterPro" id="IPR017438">
    <property type="entry name" value="ATP-NAD_kinase_N"/>
</dbReference>
<dbReference type="GO" id="GO:0006741">
    <property type="term" value="P:NADP+ biosynthetic process"/>
    <property type="evidence" value="ECO:0007669"/>
    <property type="project" value="InterPro"/>
</dbReference>
<name>A0A498IKI0_MALDO</name>
<dbReference type="Gene3D" id="2.60.200.30">
    <property type="entry name" value="Probable inorganic polyphosphate/atp-NAD kinase, domain 2"/>
    <property type="match status" value="1"/>
</dbReference>
<dbReference type="FunFam" id="2.60.200.30:FF:000015">
    <property type="entry name" value="NAD(H) kinase 3"/>
    <property type="match status" value="1"/>
</dbReference>
<evidence type="ECO:0000256" key="10">
    <source>
        <dbReference type="ARBA" id="ARBA00023027"/>
    </source>
</evidence>
<evidence type="ECO:0000256" key="6">
    <source>
        <dbReference type="ARBA" id="ARBA00022741"/>
    </source>
</evidence>
<keyword evidence="10" id="KW-0520">NAD</keyword>
<dbReference type="EC" id="2.7.1.86" evidence="11"/>
<evidence type="ECO:0000256" key="1">
    <source>
        <dbReference type="ARBA" id="ARBA00004496"/>
    </source>
</evidence>
<evidence type="ECO:0000256" key="11">
    <source>
        <dbReference type="ARBA" id="ARBA00066398"/>
    </source>
</evidence>
<dbReference type="GO" id="GO:0042736">
    <property type="term" value="F:NADH kinase activity"/>
    <property type="evidence" value="ECO:0007669"/>
    <property type="project" value="UniProtKB-EC"/>
</dbReference>
<gene>
    <name evidence="12" type="ORF">DVH24_026967</name>
</gene>
<dbReference type="InterPro" id="IPR002504">
    <property type="entry name" value="NADK"/>
</dbReference>
<evidence type="ECO:0000256" key="7">
    <source>
        <dbReference type="ARBA" id="ARBA00022777"/>
    </source>
</evidence>
<proteinExistence type="inferred from homology"/>
<dbReference type="PANTHER" id="PTHR20275">
    <property type="entry name" value="NAD KINASE"/>
    <property type="match status" value="1"/>
</dbReference>
<keyword evidence="8" id="KW-0067">ATP-binding</keyword>
<dbReference type="GO" id="GO:0005524">
    <property type="term" value="F:ATP binding"/>
    <property type="evidence" value="ECO:0007669"/>
    <property type="project" value="UniProtKB-KW"/>
</dbReference>
<dbReference type="Gene3D" id="3.40.50.10330">
    <property type="entry name" value="Probable inorganic polyphosphate/atp-NAD kinase, domain 1"/>
    <property type="match status" value="1"/>
</dbReference>
<dbReference type="Proteomes" id="UP000290289">
    <property type="component" value="Chromosome 11"/>
</dbReference>
<keyword evidence="6" id="KW-0547">Nucleotide-binding</keyword>
<comment type="subcellular location">
    <subcellularLocation>
        <location evidence="1">Cytoplasm</location>
    </subcellularLocation>
</comment>
<evidence type="ECO:0000256" key="9">
    <source>
        <dbReference type="ARBA" id="ARBA00022857"/>
    </source>
</evidence>
<keyword evidence="13" id="KW-1185">Reference proteome</keyword>